<dbReference type="CDD" id="cd06186">
    <property type="entry name" value="NOX_Duox_like_FAD_NADP"/>
    <property type="match status" value="1"/>
</dbReference>
<dbReference type="EMBL" id="JAGGNH010000003">
    <property type="protein sequence ID" value="KAJ0977193.1"/>
    <property type="molecule type" value="Genomic_DNA"/>
</dbReference>
<dbReference type="Gene3D" id="3.40.50.80">
    <property type="entry name" value="Nucleotide-binding domain of ferredoxin-NADP reductase (FNR) module"/>
    <property type="match status" value="2"/>
</dbReference>
<comment type="similarity">
    <text evidence="5">Belongs to the ferric reductase (FRE) family.</text>
</comment>
<evidence type="ECO:0000256" key="15">
    <source>
        <dbReference type="ARBA" id="ARBA00022737"/>
    </source>
</evidence>
<evidence type="ECO:0000256" key="7">
    <source>
        <dbReference type="ARBA" id="ARBA00022527"/>
    </source>
</evidence>
<accession>A0A9D5HI23</accession>
<keyword evidence="15" id="KW-0677">Repeat</keyword>
<dbReference type="PROSITE" id="PS00108">
    <property type="entry name" value="PROTEIN_KINASE_ST"/>
    <property type="match status" value="1"/>
</dbReference>
<dbReference type="PROSITE" id="PS00107">
    <property type="entry name" value="PROTEIN_KINASE_ATP"/>
    <property type="match status" value="1"/>
</dbReference>
<reference evidence="34" key="1">
    <citation type="submission" date="2021-03" db="EMBL/GenBank/DDBJ databases">
        <authorList>
            <person name="Li Z."/>
            <person name="Yang C."/>
        </authorList>
    </citation>
    <scope>NUCLEOTIDE SEQUENCE</scope>
    <source>
        <strain evidence="34">Dzin_1.0</strain>
        <tissue evidence="34">Leaf</tissue>
    </source>
</reference>
<dbReference type="GO" id="GO:0140618">
    <property type="term" value="F:ferric-chelate reductase (NADH) activity"/>
    <property type="evidence" value="ECO:0007669"/>
    <property type="project" value="UniProtKB-EC"/>
</dbReference>
<feature type="transmembrane region" description="Helical" evidence="31">
    <location>
        <begin position="174"/>
        <end position="200"/>
    </location>
</feature>
<dbReference type="GO" id="GO:0004674">
    <property type="term" value="F:protein serine/threonine kinase activity"/>
    <property type="evidence" value="ECO:0007669"/>
    <property type="project" value="UniProtKB-KW"/>
</dbReference>
<dbReference type="Pfam" id="PF07714">
    <property type="entry name" value="PK_Tyr_Ser-Thr"/>
    <property type="match status" value="1"/>
</dbReference>
<dbReference type="PROSITE" id="PS51384">
    <property type="entry name" value="FAD_FR"/>
    <property type="match status" value="1"/>
</dbReference>
<keyword evidence="25 31" id="KW-0472">Membrane</keyword>
<evidence type="ECO:0000256" key="18">
    <source>
        <dbReference type="ARBA" id="ARBA00022827"/>
    </source>
</evidence>
<feature type="transmembrane region" description="Helical" evidence="31">
    <location>
        <begin position="220"/>
        <end position="241"/>
    </location>
</feature>
<dbReference type="InterPro" id="IPR011009">
    <property type="entry name" value="Kinase-like_dom_sf"/>
</dbReference>
<gene>
    <name evidence="34" type="ORF">J5N97_012667</name>
</gene>
<organism evidence="34 35">
    <name type="scientific">Dioscorea zingiberensis</name>
    <dbReference type="NCBI Taxonomy" id="325984"/>
    <lineage>
        <taxon>Eukaryota</taxon>
        <taxon>Viridiplantae</taxon>
        <taxon>Streptophyta</taxon>
        <taxon>Embryophyta</taxon>
        <taxon>Tracheophyta</taxon>
        <taxon>Spermatophyta</taxon>
        <taxon>Magnoliopsida</taxon>
        <taxon>Liliopsida</taxon>
        <taxon>Dioscoreales</taxon>
        <taxon>Dioscoreaceae</taxon>
        <taxon>Dioscorea</taxon>
    </lineage>
</organism>
<sequence length="1646" mass="183005">MSEFSAHEPLISNGGFEHLHPKSKPFHLVLAKWFLKSLMWVIFIFWVAAIFFFPAEFVKSLFKKIIHTTENSLLGITGSIFLVFSVPILIIAFLAFIYISVFPSDNFERRNSKRPKFRLWTFPVIVDGPFGVVSAAELIGILLFSAYVLYNIIAYSIHDHTLISESSTPPKERGYFMLEITGLRLGSIGLFCMAFLFLPVARGSVLLRMIDIPFEHATRYHVWLGHLTMTLFTLHGLCYVISWSLQGHLLDKMLEWKDIGIANLPGVISLLAGLLMWVTSLHPVRKNYFELFFYTHQLYVIFIVFLAMHVGDFIFSMAAGAVFLFILDRFLRFCQSRPSVDIISAACRPCGTIELILSKPANLRYNALSFVFLQVRELSWLQWHPFSVSSSPLDGRYHMSVLIKVLGEWTAKLRDIVTKNSEQPQTKRISASVEGPYGHESPYHLMYENLILVAGGIGISPFLAILSDILHRINEGRPCLPKNVLVVWAVKKSKELSLISAINAHSIFPSYSDKLQLDIQAYITQESEPPLEDGKLYDISNTPSFSVINGRSMSCLVGTGNNMWSGMYVVVSTLGLIAIYSLLQAYYVKPFHVSSWWYLGLLFMLSMVASVIVLGGIVIFLWHWAEKRNISYDESTKIDNKKAISSTCNDAKVHSKTEEADLVSLSATHYGCRPDFQAIFESFSERAGHVDVGVIVCGPPSLQSTVAKECSVVSANTNSQDAASLHGLGSQWQNTPPNWNGFDPCSDSWVGISCINSRIVSITLSSLGLKGTLTGDIQSMTELKALDLSYNKELTGQIPSSIGSLSKLENLILVGCSFSGEIPQEIGSLKQLVFLSLNSNKFSGRIPPTIGNLAKLYWLDLADNMLTGEIPVSDGKNPGLDMLIHTKHFHFGINQLSGIIPDRLFSADMQLIHVLLDNNNLSGEIPSTLGLVKTLEVVRLDRNKLTGTVPSNINNLTKVAEMHLSNNKFTGPLPNLTGMESLSYVDMSNNSFDATDVPTWFSTLPSLTTLMLEYLRIRGQIPTTLFSFSPLQTARLRNNKFNGTLNIGTEYSSQLELVDVQDNNIEQFTLGGGYKNQLKLAGNPFCEQSGNDEQYCQLSQQPITPYSTAPQDNCIPISCPAEQSLSPHCFCAYPYSGTLVFRAPSYSARGNRTYFQILEGEILTLLQKKQLPVDSVSLQNITTNLYNYLTMFLQVFPSGKLRFDQSDISSIGFILSNQTYKPTKMFGPYYFDGRQYAAFQGTPTGGKSNNNKTVIIGAAAGAAVLALLLIWLVVFIVQRKKKAKHVEERQPFESWVATKRSGNAPQLKGARNFSYDELRKCTNNFAEMNDIGTGGYGKVYKGTLANGQLVAIKRAQQGSMQGGLEFKTEIELLSRVHHKNLVSLVGFCFDQGEQMLVYEYVANGSLKESLTGKSGVRLDWKRRLRVALGAAKGLAYLHDLADPPIVHRDIKSSNILLDSHLNAKVSDFGLSKPLGDDGKDHVTTQVKGTMGYLDPEYYMSQQLTEKSDVYSFGILLLELITARKPIERGRYVVREVTNMMDKTKDLYGLDQLVDPIMLGSLLGGFQKFIDLALSCVQEEGANRPKMSQVVKEIENIMILAGMDPIMELASTSSSSEVTSRSGSHHPYSNEAFEYSGGAPSVKLEAK</sequence>
<keyword evidence="10" id="KW-0285">Flavoprotein</keyword>
<dbReference type="InterPro" id="IPR008271">
    <property type="entry name" value="Ser/Thr_kinase_AS"/>
</dbReference>
<keyword evidence="27" id="KW-0325">Glycoprotein</keyword>
<evidence type="ECO:0000256" key="11">
    <source>
        <dbReference type="ARBA" id="ARBA00022679"/>
    </source>
</evidence>
<dbReference type="InterPro" id="IPR000719">
    <property type="entry name" value="Prot_kinase_dom"/>
</dbReference>
<evidence type="ECO:0000256" key="27">
    <source>
        <dbReference type="ARBA" id="ARBA00023180"/>
    </source>
</evidence>
<dbReference type="CDD" id="cd14066">
    <property type="entry name" value="STKc_IRAK"/>
    <property type="match status" value="1"/>
</dbReference>
<evidence type="ECO:0000256" key="26">
    <source>
        <dbReference type="ARBA" id="ARBA00023170"/>
    </source>
</evidence>
<dbReference type="SUPFAM" id="SSF52058">
    <property type="entry name" value="L domain-like"/>
    <property type="match status" value="1"/>
</dbReference>
<feature type="transmembrane region" description="Helical" evidence="31">
    <location>
        <begin position="130"/>
        <end position="153"/>
    </location>
</feature>
<dbReference type="InterPro" id="IPR013112">
    <property type="entry name" value="FAD-bd_8"/>
</dbReference>
<dbReference type="Gene3D" id="3.80.10.10">
    <property type="entry name" value="Ribonuclease Inhibitor"/>
    <property type="match status" value="3"/>
</dbReference>
<keyword evidence="7" id="KW-0723">Serine/threonine-protein kinase</keyword>
<dbReference type="PROSITE" id="PS50011">
    <property type="entry name" value="PROTEIN_KINASE_DOM"/>
    <property type="match status" value="1"/>
</dbReference>
<evidence type="ECO:0000256" key="14">
    <source>
        <dbReference type="ARBA" id="ARBA00022729"/>
    </source>
</evidence>
<evidence type="ECO:0000256" key="9">
    <source>
        <dbReference type="ARBA" id="ARBA00022617"/>
    </source>
</evidence>
<keyword evidence="20 31" id="KW-1133">Transmembrane helix</keyword>
<feature type="transmembrane region" description="Helical" evidence="31">
    <location>
        <begin position="298"/>
        <end position="327"/>
    </location>
</feature>
<evidence type="ECO:0000256" key="24">
    <source>
        <dbReference type="ARBA" id="ARBA00023065"/>
    </source>
</evidence>
<evidence type="ECO:0000256" key="17">
    <source>
        <dbReference type="ARBA" id="ARBA00022777"/>
    </source>
</evidence>
<evidence type="ECO:0000313" key="35">
    <source>
        <dbReference type="Proteomes" id="UP001085076"/>
    </source>
</evidence>
<dbReference type="InterPro" id="IPR017441">
    <property type="entry name" value="Protein_kinase_ATP_BS"/>
</dbReference>
<evidence type="ECO:0000256" key="28">
    <source>
        <dbReference type="ARBA" id="ARBA00050970"/>
    </source>
</evidence>
<dbReference type="InterPro" id="IPR001245">
    <property type="entry name" value="Ser-Thr/Tyr_kinase_cat_dom"/>
</dbReference>
<evidence type="ECO:0000313" key="34">
    <source>
        <dbReference type="EMBL" id="KAJ0977193.1"/>
    </source>
</evidence>
<dbReference type="InterPro" id="IPR017938">
    <property type="entry name" value="Riboflavin_synthase-like_b-brl"/>
</dbReference>
<comment type="caution">
    <text evidence="34">The sequence shown here is derived from an EMBL/GenBank/DDBJ whole genome shotgun (WGS) entry which is preliminary data.</text>
</comment>
<evidence type="ECO:0000256" key="1">
    <source>
        <dbReference type="ARBA" id="ARBA00001974"/>
    </source>
</evidence>
<dbReference type="Gene3D" id="3.30.200.20">
    <property type="entry name" value="Phosphorylase Kinase, domain 1"/>
    <property type="match status" value="1"/>
</dbReference>
<evidence type="ECO:0000256" key="19">
    <source>
        <dbReference type="ARBA" id="ARBA00022840"/>
    </source>
</evidence>
<evidence type="ECO:0000256" key="22">
    <source>
        <dbReference type="ARBA" id="ARBA00023004"/>
    </source>
</evidence>
<dbReference type="SMART" id="SM00220">
    <property type="entry name" value="S_TKc"/>
    <property type="match status" value="1"/>
</dbReference>
<reference evidence="34" key="2">
    <citation type="journal article" date="2022" name="Hortic Res">
        <title>The genome of Dioscorea zingiberensis sheds light on the biosynthesis, origin and evolution of the medicinally important diosgenin saponins.</title>
        <authorList>
            <person name="Li Y."/>
            <person name="Tan C."/>
            <person name="Li Z."/>
            <person name="Guo J."/>
            <person name="Li S."/>
            <person name="Chen X."/>
            <person name="Wang C."/>
            <person name="Dai X."/>
            <person name="Yang H."/>
            <person name="Song W."/>
            <person name="Hou L."/>
            <person name="Xu J."/>
            <person name="Tong Z."/>
            <person name="Xu A."/>
            <person name="Yuan X."/>
            <person name="Wang W."/>
            <person name="Yang Q."/>
            <person name="Chen L."/>
            <person name="Sun Z."/>
            <person name="Wang K."/>
            <person name="Pan B."/>
            <person name="Chen J."/>
            <person name="Bao Y."/>
            <person name="Liu F."/>
            <person name="Qi X."/>
            <person name="Gang D.R."/>
            <person name="Wen J."/>
            <person name="Li J."/>
        </authorList>
    </citation>
    <scope>NUCLEOTIDE SEQUENCE</scope>
    <source>
        <strain evidence="34">Dzin_1.0</strain>
    </source>
</reference>
<evidence type="ECO:0000256" key="16">
    <source>
        <dbReference type="ARBA" id="ARBA00022741"/>
    </source>
</evidence>
<comment type="catalytic activity">
    <reaction evidence="28">
        <text>2 a Fe(II)-siderophore + NAD(+) + H(+) = 2 a Fe(III)-siderophore + NADH</text>
        <dbReference type="Rhea" id="RHEA:15061"/>
        <dbReference type="Rhea" id="RHEA-COMP:11342"/>
        <dbReference type="Rhea" id="RHEA-COMP:11344"/>
        <dbReference type="ChEBI" id="CHEBI:15378"/>
        <dbReference type="ChEBI" id="CHEBI:29033"/>
        <dbReference type="ChEBI" id="CHEBI:29034"/>
        <dbReference type="ChEBI" id="CHEBI:57540"/>
        <dbReference type="ChEBI" id="CHEBI:57945"/>
        <dbReference type="EC" id="1.16.1.7"/>
    </reaction>
</comment>
<keyword evidence="16 29" id="KW-0547">Nucleotide-binding</keyword>
<evidence type="ECO:0000256" key="25">
    <source>
        <dbReference type="ARBA" id="ARBA00023136"/>
    </source>
</evidence>
<evidence type="ECO:0000256" key="5">
    <source>
        <dbReference type="ARBA" id="ARBA00006278"/>
    </source>
</evidence>
<evidence type="ECO:0000256" key="4">
    <source>
        <dbReference type="ARBA" id="ARBA00004479"/>
    </source>
</evidence>
<feature type="transmembrane region" description="Helical" evidence="31">
    <location>
        <begin position="261"/>
        <end position="278"/>
    </location>
</feature>
<feature type="domain" description="Protein kinase" evidence="32">
    <location>
        <begin position="1325"/>
        <end position="1598"/>
    </location>
</feature>
<dbReference type="PRINTS" id="PR00466">
    <property type="entry name" value="GP91PHOX"/>
</dbReference>
<feature type="transmembrane region" description="Helical" evidence="31">
    <location>
        <begin position="1254"/>
        <end position="1277"/>
    </location>
</feature>
<dbReference type="GO" id="GO:0006811">
    <property type="term" value="P:monoatomic ion transport"/>
    <property type="evidence" value="ECO:0007669"/>
    <property type="project" value="UniProtKB-KW"/>
</dbReference>
<evidence type="ECO:0000256" key="31">
    <source>
        <dbReference type="SAM" id="Phobius"/>
    </source>
</evidence>
<dbReference type="FunFam" id="3.30.200.20:FF:000328">
    <property type="entry name" value="Leucine-rich repeat protein kinase family protein"/>
    <property type="match status" value="1"/>
</dbReference>
<feature type="transmembrane region" description="Helical" evidence="31">
    <location>
        <begin position="450"/>
        <end position="470"/>
    </location>
</feature>
<feature type="compositionally biased region" description="Low complexity" evidence="30">
    <location>
        <begin position="1610"/>
        <end position="1621"/>
    </location>
</feature>
<keyword evidence="6" id="KW-0813">Transport</keyword>
<dbReference type="InterPro" id="IPR001611">
    <property type="entry name" value="Leu-rich_rpt"/>
</dbReference>
<keyword evidence="22" id="KW-0408">Iron</keyword>
<evidence type="ECO:0000256" key="2">
    <source>
        <dbReference type="ARBA" id="ARBA00004141"/>
    </source>
</evidence>
<dbReference type="InterPro" id="IPR017927">
    <property type="entry name" value="FAD-bd_FR_type"/>
</dbReference>
<dbReference type="Pfam" id="PF08030">
    <property type="entry name" value="NAD_binding_6"/>
    <property type="match status" value="1"/>
</dbReference>
<keyword evidence="8" id="KW-0433">Leucine-rich repeat</keyword>
<evidence type="ECO:0000256" key="23">
    <source>
        <dbReference type="ARBA" id="ARBA00023027"/>
    </source>
</evidence>
<dbReference type="SUPFAM" id="SSF52343">
    <property type="entry name" value="Ferredoxin reductase-like, C-terminal NADP-linked domain"/>
    <property type="match status" value="1"/>
</dbReference>
<dbReference type="PANTHER" id="PTHR45974:SF266">
    <property type="entry name" value="LEUCINE-RICH REPEAT RECEPTOR PROTEIN KINASE HPCA1"/>
    <property type="match status" value="1"/>
</dbReference>
<dbReference type="Gene3D" id="1.10.510.10">
    <property type="entry name" value="Transferase(Phosphotransferase) domain 1"/>
    <property type="match status" value="1"/>
</dbReference>
<dbReference type="SUPFAM" id="SSF56112">
    <property type="entry name" value="Protein kinase-like (PK-like)"/>
    <property type="match status" value="1"/>
</dbReference>
<feature type="binding site" evidence="29">
    <location>
        <position position="1353"/>
    </location>
    <ligand>
        <name>ATP</name>
        <dbReference type="ChEBI" id="CHEBI:30616"/>
    </ligand>
</feature>
<keyword evidence="9" id="KW-0349">Heme</keyword>
<evidence type="ECO:0000256" key="30">
    <source>
        <dbReference type="SAM" id="MobiDB-lite"/>
    </source>
</evidence>
<keyword evidence="24" id="KW-0406">Ion transport</keyword>
<keyword evidence="11" id="KW-0808">Transferase</keyword>
<evidence type="ECO:0000256" key="13">
    <source>
        <dbReference type="ARBA" id="ARBA00022723"/>
    </source>
</evidence>
<feature type="domain" description="FAD-binding FR-type" evidence="33">
    <location>
        <begin position="329"/>
        <end position="443"/>
    </location>
</feature>
<keyword evidence="14" id="KW-0732">Signal</keyword>
<keyword evidence="19 29" id="KW-0067">ATP-binding</keyword>
<proteinExistence type="inferred from homology"/>
<evidence type="ECO:0000256" key="12">
    <source>
        <dbReference type="ARBA" id="ARBA00022692"/>
    </source>
</evidence>
<dbReference type="GO" id="GO:0046872">
    <property type="term" value="F:metal ion binding"/>
    <property type="evidence" value="ECO:0007669"/>
    <property type="project" value="UniProtKB-KW"/>
</dbReference>
<keyword evidence="18" id="KW-0274">FAD</keyword>
<dbReference type="SFLD" id="SFLDS00052">
    <property type="entry name" value="Ferric_Reductase_Domain"/>
    <property type="match status" value="1"/>
</dbReference>
<dbReference type="Pfam" id="PF08022">
    <property type="entry name" value="FAD_binding_8"/>
    <property type="match status" value="1"/>
</dbReference>
<dbReference type="OrthoDB" id="167398at2759"/>
<dbReference type="InterPro" id="IPR013121">
    <property type="entry name" value="Fe_red_NAD-bd_6"/>
</dbReference>
<keyword evidence="13" id="KW-0479">Metal-binding</keyword>
<evidence type="ECO:0000256" key="21">
    <source>
        <dbReference type="ARBA" id="ARBA00023002"/>
    </source>
</evidence>
<dbReference type="FunFam" id="3.80.10.10:FF:000830">
    <property type="entry name" value="Predicted protein"/>
    <property type="match status" value="1"/>
</dbReference>
<dbReference type="Pfam" id="PF00560">
    <property type="entry name" value="LRR_1"/>
    <property type="match status" value="1"/>
</dbReference>
<dbReference type="SUPFAM" id="SSF63380">
    <property type="entry name" value="Riboflavin synthase domain-like"/>
    <property type="match status" value="1"/>
</dbReference>
<dbReference type="Proteomes" id="UP001085076">
    <property type="component" value="Miscellaneous, Linkage group lg03"/>
</dbReference>
<dbReference type="InterPro" id="IPR000778">
    <property type="entry name" value="Cyt_b245_heavy_chain"/>
</dbReference>
<feature type="transmembrane region" description="Helical" evidence="31">
    <location>
        <begin position="563"/>
        <end position="583"/>
    </location>
</feature>
<evidence type="ECO:0008006" key="36">
    <source>
        <dbReference type="Google" id="ProtNLM"/>
    </source>
</evidence>
<evidence type="ECO:0000256" key="3">
    <source>
        <dbReference type="ARBA" id="ARBA00004162"/>
    </source>
</evidence>
<evidence type="ECO:0000256" key="6">
    <source>
        <dbReference type="ARBA" id="ARBA00022448"/>
    </source>
</evidence>
<dbReference type="SFLD" id="SFLDG01168">
    <property type="entry name" value="Ferric_reductase_subgroup_(FRE"/>
    <property type="match status" value="1"/>
</dbReference>
<dbReference type="InterPro" id="IPR013130">
    <property type="entry name" value="Fe3_Rdtase_TM_dom"/>
</dbReference>
<keyword evidence="35" id="KW-1185">Reference proteome</keyword>
<comment type="cofactor">
    <cofactor evidence="1">
        <name>FAD</name>
        <dbReference type="ChEBI" id="CHEBI:57692"/>
    </cofactor>
</comment>
<evidence type="ECO:0000256" key="29">
    <source>
        <dbReference type="PROSITE-ProRule" id="PRU10141"/>
    </source>
</evidence>
<dbReference type="FunFam" id="1.10.510.10:FF:000453">
    <property type="entry name" value="LRR receptor-like serine/threonine-protein kinase HSL2"/>
    <property type="match status" value="1"/>
</dbReference>
<name>A0A9D5HI23_9LILI</name>
<dbReference type="InterPro" id="IPR039261">
    <property type="entry name" value="FNR_nucleotide-bd"/>
</dbReference>
<dbReference type="PANTHER" id="PTHR45974">
    <property type="entry name" value="RECEPTOR-LIKE PROTEIN 55"/>
    <property type="match status" value="1"/>
</dbReference>
<evidence type="ECO:0000259" key="32">
    <source>
        <dbReference type="PROSITE" id="PS50011"/>
    </source>
</evidence>
<evidence type="ECO:0000256" key="10">
    <source>
        <dbReference type="ARBA" id="ARBA00022630"/>
    </source>
</evidence>
<protein>
    <recommendedName>
        <fullName evidence="36">Protein kinase domain-containing protein</fullName>
    </recommendedName>
</protein>
<dbReference type="GO" id="GO:0005524">
    <property type="term" value="F:ATP binding"/>
    <property type="evidence" value="ECO:0007669"/>
    <property type="project" value="UniProtKB-UniRule"/>
</dbReference>
<keyword evidence="26" id="KW-0675">Receptor</keyword>
<keyword evidence="23" id="KW-0520">NAD</keyword>
<keyword evidence="17" id="KW-0418">Kinase</keyword>
<feature type="transmembrane region" description="Helical" evidence="31">
    <location>
        <begin position="33"/>
        <end position="53"/>
    </location>
</feature>
<dbReference type="FunFam" id="3.40.50.80:FF:000036">
    <property type="entry name" value="Ferric reduction oxidase 6"/>
    <property type="match status" value="1"/>
</dbReference>
<feature type="region of interest" description="Disordered" evidence="30">
    <location>
        <begin position="1610"/>
        <end position="1646"/>
    </location>
</feature>
<keyword evidence="21" id="KW-0560">Oxidoreductase</keyword>
<dbReference type="InterPro" id="IPR032675">
    <property type="entry name" value="LRR_dom_sf"/>
</dbReference>
<evidence type="ECO:0000256" key="8">
    <source>
        <dbReference type="ARBA" id="ARBA00022614"/>
    </source>
</evidence>
<evidence type="ECO:0000256" key="20">
    <source>
        <dbReference type="ARBA" id="ARBA00022989"/>
    </source>
</evidence>
<keyword evidence="12 31" id="KW-0812">Transmembrane</keyword>
<feature type="transmembrane region" description="Helical" evidence="31">
    <location>
        <begin position="595"/>
        <end position="625"/>
    </location>
</feature>
<dbReference type="GO" id="GO:0005886">
    <property type="term" value="C:plasma membrane"/>
    <property type="evidence" value="ECO:0007669"/>
    <property type="project" value="UniProtKB-SubCell"/>
</dbReference>
<comment type="subcellular location">
    <subcellularLocation>
        <location evidence="3">Cell membrane</location>
        <topology evidence="3">Single-pass membrane protein</topology>
    </subcellularLocation>
    <subcellularLocation>
        <location evidence="2">Membrane</location>
        <topology evidence="2">Multi-pass membrane protein</topology>
    </subcellularLocation>
    <subcellularLocation>
        <location evidence="4">Membrane</location>
        <topology evidence="4">Single-pass type I membrane protein</topology>
    </subcellularLocation>
</comment>
<feature type="transmembrane region" description="Helical" evidence="31">
    <location>
        <begin position="73"/>
        <end position="99"/>
    </location>
</feature>
<evidence type="ECO:0000259" key="33">
    <source>
        <dbReference type="PROSITE" id="PS51384"/>
    </source>
</evidence>
<dbReference type="Pfam" id="PF01794">
    <property type="entry name" value="Ferric_reduct"/>
    <property type="match status" value="1"/>
</dbReference>
<dbReference type="FunFam" id="3.80.10.10:FF:000363">
    <property type="entry name" value="Leucine-rich repeat family protein"/>
    <property type="match status" value="1"/>
</dbReference>